<dbReference type="SUPFAM" id="SSF48498">
    <property type="entry name" value="Tetracyclin repressor-like, C-terminal domain"/>
    <property type="match status" value="1"/>
</dbReference>
<sequence length="193" mass="21267">MARSREFDDQAAVSAVEDVFWRCGYERTSYADLMKVTGLGKGSLYAAFGNKHALYLRALDTYIAREVAAVALVLTAEEEESPLSGIDRIRMFLDVVIAAVEKRGDRRGCFLCNAAVDMAPHDKGVEAVVKVAMDKMRDALQEALREVLDEEHRKAAAEHLLAVYLGMRVLAKAGTPVPRLRLVRDTALKDLAG</sequence>
<accession>A0A967EXA0</accession>
<dbReference type="AlphaFoldDB" id="A0A967EXA0"/>
<evidence type="ECO:0000313" key="7">
    <source>
        <dbReference type="EMBL" id="NIA68465.1"/>
    </source>
</evidence>
<gene>
    <name evidence="7" type="ORF">HBA54_07650</name>
</gene>
<organism evidence="7 8">
    <name type="scientific">Pelagibius litoralis</name>
    <dbReference type="NCBI Taxonomy" id="374515"/>
    <lineage>
        <taxon>Bacteria</taxon>
        <taxon>Pseudomonadati</taxon>
        <taxon>Pseudomonadota</taxon>
        <taxon>Alphaproteobacteria</taxon>
        <taxon>Rhodospirillales</taxon>
        <taxon>Rhodovibrionaceae</taxon>
        <taxon>Pelagibius</taxon>
    </lineage>
</organism>
<evidence type="ECO:0000313" key="8">
    <source>
        <dbReference type="Proteomes" id="UP000761264"/>
    </source>
</evidence>
<dbReference type="PANTHER" id="PTHR47506:SF1">
    <property type="entry name" value="HTH-TYPE TRANSCRIPTIONAL REGULATOR YJDC"/>
    <property type="match status" value="1"/>
</dbReference>
<dbReference type="SUPFAM" id="SSF46689">
    <property type="entry name" value="Homeodomain-like"/>
    <property type="match status" value="1"/>
</dbReference>
<evidence type="ECO:0000256" key="3">
    <source>
        <dbReference type="ARBA" id="ARBA00023163"/>
    </source>
</evidence>
<reference evidence="7" key="1">
    <citation type="submission" date="2020-03" db="EMBL/GenBank/DDBJ databases">
        <title>Genome of Pelagibius litoralis DSM 21314T.</title>
        <authorList>
            <person name="Wang G."/>
        </authorList>
    </citation>
    <scope>NUCLEOTIDE SEQUENCE</scope>
    <source>
        <strain evidence="7">DSM 21314</strain>
    </source>
</reference>
<keyword evidence="1" id="KW-0805">Transcription regulation</keyword>
<evidence type="ECO:0000256" key="2">
    <source>
        <dbReference type="ARBA" id="ARBA00023125"/>
    </source>
</evidence>
<evidence type="ECO:0000256" key="1">
    <source>
        <dbReference type="ARBA" id="ARBA00023015"/>
    </source>
</evidence>
<keyword evidence="3" id="KW-0804">Transcription</keyword>
<dbReference type="InterPro" id="IPR009057">
    <property type="entry name" value="Homeodomain-like_sf"/>
</dbReference>
<dbReference type="Pfam" id="PF00440">
    <property type="entry name" value="TetR_N"/>
    <property type="match status" value="1"/>
</dbReference>
<keyword evidence="8" id="KW-1185">Reference proteome</keyword>
<evidence type="ECO:0000256" key="4">
    <source>
        <dbReference type="PROSITE-ProRule" id="PRU00335"/>
    </source>
</evidence>
<dbReference type="Gene3D" id="1.10.10.60">
    <property type="entry name" value="Homeodomain-like"/>
    <property type="match status" value="1"/>
</dbReference>
<protein>
    <submittedName>
        <fullName evidence="7">TetR/AcrR family transcriptional regulator</fullName>
    </submittedName>
</protein>
<dbReference type="PROSITE" id="PS50977">
    <property type="entry name" value="HTH_TETR_2"/>
    <property type="match status" value="1"/>
</dbReference>
<feature type="domain" description="HTH tetR-type" evidence="6">
    <location>
        <begin position="6"/>
        <end position="66"/>
    </location>
</feature>
<dbReference type="InterPro" id="IPR036271">
    <property type="entry name" value="Tet_transcr_reg_TetR-rel_C_sf"/>
</dbReference>
<evidence type="ECO:0000259" key="6">
    <source>
        <dbReference type="PROSITE" id="PS50977"/>
    </source>
</evidence>
<feature type="coiled-coil region" evidence="5">
    <location>
        <begin position="133"/>
        <end position="160"/>
    </location>
</feature>
<keyword evidence="5" id="KW-0175">Coiled coil</keyword>
<dbReference type="GO" id="GO:0003677">
    <property type="term" value="F:DNA binding"/>
    <property type="evidence" value="ECO:0007669"/>
    <property type="project" value="UniProtKB-UniRule"/>
</dbReference>
<keyword evidence="2 4" id="KW-0238">DNA-binding</keyword>
<dbReference type="Pfam" id="PF16925">
    <property type="entry name" value="TetR_C_13"/>
    <property type="match status" value="1"/>
</dbReference>
<dbReference type="RefSeq" id="WP_167223109.1">
    <property type="nucleotide sequence ID" value="NZ_JAAQPH010000005.1"/>
</dbReference>
<comment type="caution">
    <text evidence="7">The sequence shown here is derived from an EMBL/GenBank/DDBJ whole genome shotgun (WGS) entry which is preliminary data.</text>
</comment>
<dbReference type="Proteomes" id="UP000761264">
    <property type="component" value="Unassembled WGS sequence"/>
</dbReference>
<dbReference type="EMBL" id="JAAQPH010000005">
    <property type="protein sequence ID" value="NIA68465.1"/>
    <property type="molecule type" value="Genomic_DNA"/>
</dbReference>
<dbReference type="InterPro" id="IPR001647">
    <property type="entry name" value="HTH_TetR"/>
</dbReference>
<feature type="DNA-binding region" description="H-T-H motif" evidence="4">
    <location>
        <begin position="29"/>
        <end position="48"/>
    </location>
</feature>
<proteinExistence type="predicted"/>
<dbReference type="Gene3D" id="1.10.357.10">
    <property type="entry name" value="Tetracycline Repressor, domain 2"/>
    <property type="match status" value="1"/>
</dbReference>
<name>A0A967EXA0_9PROT</name>
<evidence type="ECO:0000256" key="5">
    <source>
        <dbReference type="SAM" id="Coils"/>
    </source>
</evidence>
<dbReference type="InterPro" id="IPR011075">
    <property type="entry name" value="TetR_C"/>
</dbReference>
<dbReference type="PANTHER" id="PTHR47506">
    <property type="entry name" value="TRANSCRIPTIONAL REGULATORY PROTEIN"/>
    <property type="match status" value="1"/>
</dbReference>